<dbReference type="PANTHER" id="PTHR31891">
    <property type="entry name" value="FORMAMIDASE C869.04-RELATED"/>
    <property type="match status" value="1"/>
</dbReference>
<evidence type="ECO:0000313" key="1">
    <source>
        <dbReference type="EMBL" id="GLK71872.1"/>
    </source>
</evidence>
<protein>
    <submittedName>
        <fullName evidence="1">Acetamidase</fullName>
    </submittedName>
</protein>
<comment type="caution">
    <text evidence="1">The sequence shown here is derived from an EMBL/GenBank/DDBJ whole genome shotgun (WGS) entry which is preliminary data.</text>
</comment>
<accession>A0A9W6J7N8</accession>
<dbReference type="SUPFAM" id="SSF141130">
    <property type="entry name" value="Acetamidase/Formamidase-like"/>
    <property type="match status" value="1"/>
</dbReference>
<dbReference type="Gene3D" id="2.40.10.120">
    <property type="match status" value="1"/>
</dbReference>
<proteinExistence type="predicted"/>
<dbReference type="Proteomes" id="UP001143370">
    <property type="component" value="Unassembled WGS sequence"/>
</dbReference>
<dbReference type="GO" id="GO:0016811">
    <property type="term" value="F:hydrolase activity, acting on carbon-nitrogen (but not peptide) bonds, in linear amides"/>
    <property type="evidence" value="ECO:0007669"/>
    <property type="project" value="InterPro"/>
</dbReference>
<reference evidence="1" key="1">
    <citation type="journal article" date="2014" name="Int. J. Syst. Evol. Microbiol.">
        <title>Complete genome sequence of Corynebacterium casei LMG S-19264T (=DSM 44701T), isolated from a smear-ripened cheese.</title>
        <authorList>
            <consortium name="US DOE Joint Genome Institute (JGI-PGF)"/>
            <person name="Walter F."/>
            <person name="Albersmeier A."/>
            <person name="Kalinowski J."/>
            <person name="Ruckert C."/>
        </authorList>
    </citation>
    <scope>NUCLEOTIDE SEQUENCE</scope>
    <source>
        <strain evidence="1">VKM B-2484</strain>
    </source>
</reference>
<dbReference type="Pfam" id="PF03069">
    <property type="entry name" value="FmdA_AmdA"/>
    <property type="match status" value="1"/>
</dbReference>
<reference evidence="1" key="2">
    <citation type="submission" date="2023-01" db="EMBL/GenBank/DDBJ databases">
        <authorList>
            <person name="Sun Q."/>
            <person name="Evtushenko L."/>
        </authorList>
    </citation>
    <scope>NUCLEOTIDE SEQUENCE</scope>
    <source>
        <strain evidence="1">VKM B-2484</strain>
    </source>
</reference>
<evidence type="ECO:0000313" key="2">
    <source>
        <dbReference type="Proteomes" id="UP001143370"/>
    </source>
</evidence>
<keyword evidence="2" id="KW-1185">Reference proteome</keyword>
<sequence>MTKHHLHATPDTVHWGYFSKTLAPVLTLKSGERAVIESITHHANDDYARMIEGDRAAEEIFLWTRDQKTLRRRGAGATDGPFTHGSGEGLGVHLLTGPVAVEGAEPGDIIEVRVIDTWPRPCANPAYEGRFFGSNPAANWGFQYKDLIEEPKPREVVTIYELDMGEAVVRALYSYRWTPQTDPDGIVHPTIDYPGVRVDHGTIVKKEGILSGIDVPARLHFGTMGLAPAEADFVSTIPPSYTGGNMDDWRIAKGARMYYPVAVPGGLFSCGDAHASQGDSELSGTAIEISLTGEFEFILHKKEQLDGTILEGLTHPLLENDEVWSVYGFSVANYLAELGPDAQSEILKRGSLDSAMRDAFRKLRRFLMTTQKLSEDEAISLMSVAADFAVTQVVDANWGVTGSIRKSLFEGR</sequence>
<name>A0A9W6J7N8_9HYPH</name>
<dbReference type="RefSeq" id="WP_213373333.1">
    <property type="nucleotide sequence ID" value="NZ_BSFJ01000007.1"/>
</dbReference>
<gene>
    <name evidence="1" type="ORF">GCM10017643_19880</name>
</gene>
<dbReference type="PANTHER" id="PTHR31891:SF1">
    <property type="entry name" value="FORMAMIDASE C869.04-RELATED"/>
    <property type="match status" value="1"/>
</dbReference>
<dbReference type="AlphaFoldDB" id="A0A9W6J7N8"/>
<dbReference type="Gene3D" id="3.10.28.20">
    <property type="entry name" value="Acetamidase/Formamidase-like domains"/>
    <property type="match status" value="1"/>
</dbReference>
<dbReference type="Gene3D" id="2.60.120.580">
    <property type="entry name" value="Acetamidase/Formamidase-like domains"/>
    <property type="match status" value="2"/>
</dbReference>
<dbReference type="EMBL" id="BSFJ01000007">
    <property type="protein sequence ID" value="GLK71872.1"/>
    <property type="molecule type" value="Genomic_DNA"/>
</dbReference>
<dbReference type="InterPro" id="IPR004304">
    <property type="entry name" value="FmdA_AmdA"/>
</dbReference>
<organism evidence="1 2">
    <name type="scientific">Ancylobacter dichloromethanicus</name>
    <dbReference type="NCBI Taxonomy" id="518825"/>
    <lineage>
        <taxon>Bacteria</taxon>
        <taxon>Pseudomonadati</taxon>
        <taxon>Pseudomonadota</taxon>
        <taxon>Alphaproteobacteria</taxon>
        <taxon>Hyphomicrobiales</taxon>
        <taxon>Xanthobacteraceae</taxon>
        <taxon>Ancylobacter</taxon>
    </lineage>
</organism>